<evidence type="ECO:0000313" key="3">
    <source>
        <dbReference type="Proteomes" id="UP000631114"/>
    </source>
</evidence>
<feature type="region of interest" description="Disordered" evidence="1">
    <location>
        <begin position="60"/>
        <end position="80"/>
    </location>
</feature>
<dbReference type="AlphaFoldDB" id="A0A835HTZ4"/>
<dbReference type="Proteomes" id="UP000631114">
    <property type="component" value="Unassembled WGS sequence"/>
</dbReference>
<dbReference type="PANTHER" id="PTHR48065:SF56">
    <property type="entry name" value="RECEPTOR-LIKE PROTEIN 46"/>
    <property type="match status" value="1"/>
</dbReference>
<name>A0A835HTZ4_9MAGN</name>
<evidence type="ECO:0000313" key="2">
    <source>
        <dbReference type="EMBL" id="KAF9604197.1"/>
    </source>
</evidence>
<evidence type="ECO:0000256" key="1">
    <source>
        <dbReference type="SAM" id="MobiDB-lite"/>
    </source>
</evidence>
<reference evidence="2 3" key="1">
    <citation type="submission" date="2020-10" db="EMBL/GenBank/DDBJ databases">
        <title>The Coptis chinensis genome and diversification of protoberbering-type alkaloids.</title>
        <authorList>
            <person name="Wang B."/>
            <person name="Shu S."/>
            <person name="Song C."/>
            <person name="Liu Y."/>
        </authorList>
    </citation>
    <scope>NUCLEOTIDE SEQUENCE [LARGE SCALE GENOMIC DNA]</scope>
    <source>
        <strain evidence="2">HL-2020</strain>
        <tissue evidence="2">Leaf</tissue>
    </source>
</reference>
<comment type="caution">
    <text evidence="2">The sequence shown here is derived from an EMBL/GenBank/DDBJ whole genome shotgun (WGS) entry which is preliminary data.</text>
</comment>
<accession>A0A835HTZ4</accession>
<dbReference type="EMBL" id="JADFTS010000005">
    <property type="protein sequence ID" value="KAF9604197.1"/>
    <property type="molecule type" value="Genomic_DNA"/>
</dbReference>
<dbReference type="SUPFAM" id="SSF52058">
    <property type="entry name" value="L domain-like"/>
    <property type="match status" value="1"/>
</dbReference>
<protein>
    <submittedName>
        <fullName evidence="2">Uncharacterized protein</fullName>
    </submittedName>
</protein>
<dbReference type="OrthoDB" id="1289056at2759"/>
<dbReference type="InterPro" id="IPR032675">
    <property type="entry name" value="LRR_dom_sf"/>
</dbReference>
<organism evidence="2 3">
    <name type="scientific">Coptis chinensis</name>
    <dbReference type="NCBI Taxonomy" id="261450"/>
    <lineage>
        <taxon>Eukaryota</taxon>
        <taxon>Viridiplantae</taxon>
        <taxon>Streptophyta</taxon>
        <taxon>Embryophyta</taxon>
        <taxon>Tracheophyta</taxon>
        <taxon>Spermatophyta</taxon>
        <taxon>Magnoliopsida</taxon>
        <taxon>Ranunculales</taxon>
        <taxon>Ranunculaceae</taxon>
        <taxon>Coptidoideae</taxon>
        <taxon>Coptis</taxon>
    </lineage>
</organism>
<sequence>MGDTTSVMILMLANNNFLGTIPKTISKFYRLLLLDLSQNKFSGNTFPSFGPDDLLAYGDVSSNRLPDEPESQRRQGGTIYKGRASIDEGRVHSFHGRAPIVSRFSARGTIPKTISKIYRLLLLDLSQNKFYGNTFPSFGPDALLAYGDVSSDRLSDEVPVNFALGTKILALGQNEFSAPLPQNLSSLSELEHLDIHNNNIIGE</sequence>
<gene>
    <name evidence="2" type="ORF">IFM89_004772</name>
</gene>
<keyword evidence="3" id="KW-1185">Reference proteome</keyword>
<dbReference type="InterPro" id="IPR001611">
    <property type="entry name" value="Leu-rich_rpt"/>
</dbReference>
<dbReference type="PANTHER" id="PTHR48065">
    <property type="entry name" value="OS10G0469600 PROTEIN"/>
    <property type="match status" value="1"/>
</dbReference>
<proteinExistence type="predicted"/>
<dbReference type="Pfam" id="PF00560">
    <property type="entry name" value="LRR_1"/>
    <property type="match status" value="2"/>
</dbReference>
<dbReference type="Gene3D" id="3.80.10.10">
    <property type="entry name" value="Ribonuclease Inhibitor"/>
    <property type="match status" value="2"/>
</dbReference>